<dbReference type="InterPro" id="IPR025698">
    <property type="entry name" value="2TM_dom"/>
</dbReference>
<feature type="domain" description="2TM" evidence="2">
    <location>
        <begin position="33"/>
        <end position="120"/>
    </location>
</feature>
<keyword evidence="1" id="KW-1133">Transmembrane helix</keyword>
<proteinExistence type="predicted"/>
<gene>
    <name evidence="3" type="ORF">SAMN05216297_103329</name>
</gene>
<reference evidence="4" key="1">
    <citation type="submission" date="2016-10" db="EMBL/GenBank/DDBJ databases">
        <authorList>
            <person name="Varghese N."/>
            <person name="Submissions S."/>
        </authorList>
    </citation>
    <scope>NUCLEOTIDE SEQUENCE [LARGE SCALE GENOMIC DNA]</scope>
    <source>
        <strain evidence="4">CGMCC 1.10370</strain>
    </source>
</reference>
<feature type="transmembrane region" description="Helical" evidence="1">
    <location>
        <begin position="43"/>
        <end position="62"/>
    </location>
</feature>
<protein>
    <submittedName>
        <fullName evidence="3">2TM domain-containing protein</fullName>
    </submittedName>
</protein>
<keyword evidence="4" id="KW-1185">Reference proteome</keyword>
<dbReference type="Proteomes" id="UP000199672">
    <property type="component" value="Unassembled WGS sequence"/>
</dbReference>
<dbReference type="STRING" id="739143.SAMN05216297_103329"/>
<evidence type="ECO:0000256" key="1">
    <source>
        <dbReference type="SAM" id="Phobius"/>
    </source>
</evidence>
<name>A0A1I1NWF4_9FLAO</name>
<evidence type="ECO:0000313" key="3">
    <source>
        <dbReference type="EMBL" id="SFC98060.1"/>
    </source>
</evidence>
<evidence type="ECO:0000259" key="2">
    <source>
        <dbReference type="Pfam" id="PF13239"/>
    </source>
</evidence>
<dbReference type="AlphaFoldDB" id="A0A1I1NWF4"/>
<dbReference type="EMBL" id="FOMH01000003">
    <property type="protein sequence ID" value="SFC98060.1"/>
    <property type="molecule type" value="Genomic_DNA"/>
</dbReference>
<dbReference type="RefSeq" id="WP_091492057.1">
    <property type="nucleotide sequence ID" value="NZ_FOMH01000003.1"/>
</dbReference>
<sequence length="130" mass="15275">MGRLRRQFYDELGREYEKHYGKEFTGDESYNAAYKKVKKIKGFYSHLKVYIIVNIIIIASSLSRNHEVGGIDFSGLSEWHTYSTALFWGIGLVAHGLSVFSSEWFFGSDWEQRKIQKYMDKEASNKNKWE</sequence>
<dbReference type="Pfam" id="PF13239">
    <property type="entry name" value="2TM"/>
    <property type="match status" value="1"/>
</dbReference>
<dbReference type="OrthoDB" id="1495672at2"/>
<feature type="transmembrane region" description="Helical" evidence="1">
    <location>
        <begin position="82"/>
        <end position="106"/>
    </location>
</feature>
<accession>A0A1I1NWF4</accession>
<keyword evidence="1" id="KW-0472">Membrane</keyword>
<organism evidence="3 4">
    <name type="scientific">Flavobacterium phragmitis</name>
    <dbReference type="NCBI Taxonomy" id="739143"/>
    <lineage>
        <taxon>Bacteria</taxon>
        <taxon>Pseudomonadati</taxon>
        <taxon>Bacteroidota</taxon>
        <taxon>Flavobacteriia</taxon>
        <taxon>Flavobacteriales</taxon>
        <taxon>Flavobacteriaceae</taxon>
        <taxon>Flavobacterium</taxon>
    </lineage>
</organism>
<evidence type="ECO:0000313" key="4">
    <source>
        <dbReference type="Proteomes" id="UP000199672"/>
    </source>
</evidence>
<keyword evidence="1" id="KW-0812">Transmembrane</keyword>